<comment type="caution">
    <text evidence="1">The sequence shown here is derived from an EMBL/GenBank/DDBJ whole genome shotgun (WGS) entry which is preliminary data.</text>
</comment>
<sequence length="126" mass="14607">MSSTGPRINYGGKALENGYQLPEYGSFGKWILNSEIWTRLLKKHALGFYEGIATRNQQPLTRELEDFTNGYVTVKSRKKRNSQKTCIRTLDEQRTSRNLLQWFRTRNQPETTIVLEAFANGYLSVI</sequence>
<name>A0ABD1U089_9LAMI</name>
<proteinExistence type="predicted"/>
<organism evidence="1 2">
    <name type="scientific">Abeliophyllum distichum</name>
    <dbReference type="NCBI Taxonomy" id="126358"/>
    <lineage>
        <taxon>Eukaryota</taxon>
        <taxon>Viridiplantae</taxon>
        <taxon>Streptophyta</taxon>
        <taxon>Embryophyta</taxon>
        <taxon>Tracheophyta</taxon>
        <taxon>Spermatophyta</taxon>
        <taxon>Magnoliopsida</taxon>
        <taxon>eudicotyledons</taxon>
        <taxon>Gunneridae</taxon>
        <taxon>Pentapetalae</taxon>
        <taxon>asterids</taxon>
        <taxon>lamiids</taxon>
        <taxon>Lamiales</taxon>
        <taxon>Oleaceae</taxon>
        <taxon>Forsythieae</taxon>
        <taxon>Abeliophyllum</taxon>
    </lineage>
</organism>
<evidence type="ECO:0000313" key="1">
    <source>
        <dbReference type="EMBL" id="KAL2518416.1"/>
    </source>
</evidence>
<evidence type="ECO:0008006" key="3">
    <source>
        <dbReference type="Google" id="ProtNLM"/>
    </source>
</evidence>
<evidence type="ECO:0000313" key="2">
    <source>
        <dbReference type="Proteomes" id="UP001604336"/>
    </source>
</evidence>
<protein>
    <recommendedName>
        <fullName evidence="3">LAGLIDADG homing endonuclease</fullName>
    </recommendedName>
</protein>
<reference evidence="2" key="1">
    <citation type="submission" date="2024-07" db="EMBL/GenBank/DDBJ databases">
        <title>Two chromosome-level genome assemblies of Korean endemic species Abeliophyllum distichum and Forsythia ovata (Oleaceae).</title>
        <authorList>
            <person name="Jang H."/>
        </authorList>
    </citation>
    <scope>NUCLEOTIDE SEQUENCE [LARGE SCALE GENOMIC DNA]</scope>
</reference>
<gene>
    <name evidence="1" type="ORF">Adt_14663</name>
</gene>
<dbReference type="EMBL" id="JBFOLK010000004">
    <property type="protein sequence ID" value="KAL2518416.1"/>
    <property type="molecule type" value="Genomic_DNA"/>
</dbReference>
<accession>A0ABD1U089</accession>
<dbReference type="AlphaFoldDB" id="A0ABD1U089"/>
<keyword evidence="2" id="KW-1185">Reference proteome</keyword>
<dbReference type="Proteomes" id="UP001604336">
    <property type="component" value="Unassembled WGS sequence"/>
</dbReference>